<reference evidence="2 3" key="1">
    <citation type="submission" date="2023-12" db="EMBL/GenBank/DDBJ databases">
        <title>Thiobacillus sedimentum sp. nov., a chemolithoautotrophic sulfur-oxidizing bacterium isolated from freshwater sediment.</title>
        <authorList>
            <person name="Luo J."/>
            <person name="Dai C."/>
        </authorList>
    </citation>
    <scope>NUCLEOTIDE SEQUENCE [LARGE SCALE GENOMIC DNA]</scope>
    <source>
        <strain evidence="2 3">SCUT-2</strain>
    </source>
</reference>
<sequence>MAKVLVPLADGCEELEAVTIIDLLRRAGIEVTTAGLKPGIVSASRGVQLVPDVTLDVALQDDYDMVVLPGGMPGAAHLKDDPRIIRLLQEMAAAGRYTAAICAAPMVLAEAGVLDGRQATSYPGFLDGLPGVRVRAEAVVQDGSVLTSRGPGTAMDFALALVEVLAGAGKRQQVEAGLVRP</sequence>
<evidence type="ECO:0000313" key="3">
    <source>
        <dbReference type="Proteomes" id="UP001334732"/>
    </source>
</evidence>
<dbReference type="PANTHER" id="PTHR48094">
    <property type="entry name" value="PROTEIN/NUCLEIC ACID DEGLYCASE DJ-1-RELATED"/>
    <property type="match status" value="1"/>
</dbReference>
<dbReference type="Proteomes" id="UP001334732">
    <property type="component" value="Chromosome"/>
</dbReference>
<dbReference type="Pfam" id="PF01965">
    <property type="entry name" value="DJ-1_PfpI"/>
    <property type="match status" value="1"/>
</dbReference>
<dbReference type="InterPro" id="IPR002818">
    <property type="entry name" value="DJ-1/PfpI"/>
</dbReference>
<accession>A0ABZ1CG67</accession>
<name>A0ABZ1CG67_9PROT</name>
<evidence type="ECO:0000259" key="1">
    <source>
        <dbReference type="Pfam" id="PF01965"/>
    </source>
</evidence>
<dbReference type="EMBL" id="CP141769">
    <property type="protein sequence ID" value="WRS38369.1"/>
    <property type="molecule type" value="Genomic_DNA"/>
</dbReference>
<keyword evidence="3" id="KW-1185">Reference proteome</keyword>
<dbReference type="RefSeq" id="WP_324778900.1">
    <property type="nucleotide sequence ID" value="NZ_CP141769.1"/>
</dbReference>
<dbReference type="NCBIfam" id="TIGR01383">
    <property type="entry name" value="not_thiJ"/>
    <property type="match status" value="1"/>
</dbReference>
<dbReference type="Gene3D" id="3.40.50.880">
    <property type="match status" value="1"/>
</dbReference>
<dbReference type="PANTHER" id="PTHR48094:SF12">
    <property type="entry name" value="PARKINSON DISEASE PROTEIN 7 HOMOLOG"/>
    <property type="match status" value="1"/>
</dbReference>
<gene>
    <name evidence="2" type="ORF">VA613_10165</name>
</gene>
<protein>
    <submittedName>
        <fullName evidence="2">DJ-1 family glyoxalase III</fullName>
    </submittedName>
</protein>
<dbReference type="SUPFAM" id="SSF52317">
    <property type="entry name" value="Class I glutamine amidotransferase-like"/>
    <property type="match status" value="1"/>
</dbReference>
<dbReference type="InterPro" id="IPR006287">
    <property type="entry name" value="DJ-1"/>
</dbReference>
<proteinExistence type="predicted"/>
<evidence type="ECO:0000313" key="2">
    <source>
        <dbReference type="EMBL" id="WRS38369.1"/>
    </source>
</evidence>
<dbReference type="CDD" id="cd03135">
    <property type="entry name" value="GATase1_DJ-1"/>
    <property type="match status" value="1"/>
</dbReference>
<dbReference type="InterPro" id="IPR050325">
    <property type="entry name" value="Prot/Nucl_acid_deglycase"/>
</dbReference>
<feature type="domain" description="DJ-1/PfpI" evidence="1">
    <location>
        <begin position="2"/>
        <end position="163"/>
    </location>
</feature>
<organism evidence="2 3">
    <name type="scientific">Thiobacillus sedimenti</name>
    <dbReference type="NCBI Taxonomy" id="3110231"/>
    <lineage>
        <taxon>Bacteria</taxon>
        <taxon>Pseudomonadati</taxon>
        <taxon>Pseudomonadota</taxon>
        <taxon>Betaproteobacteria</taxon>
        <taxon>Nitrosomonadales</taxon>
        <taxon>Thiobacillaceae</taxon>
        <taxon>Thiobacillus</taxon>
    </lineage>
</organism>
<dbReference type="InterPro" id="IPR029062">
    <property type="entry name" value="Class_I_gatase-like"/>
</dbReference>